<feature type="domain" description="Insulin-like" evidence="4">
    <location>
        <begin position="62"/>
        <end position="141"/>
    </location>
</feature>
<proteinExistence type="inferred from homology"/>
<name>A0AAF3EUE2_9BILA</name>
<evidence type="ECO:0000256" key="2">
    <source>
        <dbReference type="ARBA" id="ARBA00022729"/>
    </source>
</evidence>
<evidence type="ECO:0000313" key="5">
    <source>
        <dbReference type="Proteomes" id="UP000887575"/>
    </source>
</evidence>
<organism evidence="5 6">
    <name type="scientific">Mesorhabditis belari</name>
    <dbReference type="NCBI Taxonomy" id="2138241"/>
    <lineage>
        <taxon>Eukaryota</taxon>
        <taxon>Metazoa</taxon>
        <taxon>Ecdysozoa</taxon>
        <taxon>Nematoda</taxon>
        <taxon>Chromadorea</taxon>
        <taxon>Rhabditida</taxon>
        <taxon>Rhabditina</taxon>
        <taxon>Rhabditomorpha</taxon>
        <taxon>Rhabditoidea</taxon>
        <taxon>Rhabditidae</taxon>
        <taxon>Mesorhabditinae</taxon>
        <taxon>Mesorhabditis</taxon>
    </lineage>
</organism>
<keyword evidence="3" id="KW-0964">Secreted</keyword>
<dbReference type="InterPro" id="IPR022353">
    <property type="entry name" value="Insulin_CS"/>
</dbReference>
<comment type="similarity">
    <text evidence="1 3">Belongs to the insulin family.</text>
</comment>
<dbReference type="AlphaFoldDB" id="A0AAF3EUE2"/>
<evidence type="ECO:0000313" key="6">
    <source>
        <dbReference type="WBParaSite" id="MBELARI_LOCUS17671"/>
    </source>
</evidence>
<dbReference type="Proteomes" id="UP000887575">
    <property type="component" value="Unassembled WGS sequence"/>
</dbReference>
<accession>A0AAF3EUE2</accession>
<dbReference type="Gene3D" id="1.10.100.10">
    <property type="entry name" value="Insulin-like"/>
    <property type="match status" value="1"/>
</dbReference>
<protein>
    <recommendedName>
        <fullName evidence="4">Insulin-like domain-containing protein</fullName>
    </recommendedName>
</protein>
<evidence type="ECO:0000256" key="1">
    <source>
        <dbReference type="ARBA" id="ARBA00009034"/>
    </source>
</evidence>
<dbReference type="GO" id="GO:0005179">
    <property type="term" value="F:hormone activity"/>
    <property type="evidence" value="ECO:0007669"/>
    <property type="project" value="InterPro"/>
</dbReference>
<dbReference type="InterPro" id="IPR036438">
    <property type="entry name" value="Insulin-like_sf"/>
</dbReference>
<comment type="subcellular location">
    <subcellularLocation>
        <location evidence="3">Secreted</location>
    </subcellularLocation>
</comment>
<dbReference type="SUPFAM" id="SSF56994">
    <property type="entry name" value="Insulin-like"/>
    <property type="match status" value="1"/>
</dbReference>
<evidence type="ECO:0000259" key="4">
    <source>
        <dbReference type="SMART" id="SM00078"/>
    </source>
</evidence>
<dbReference type="WBParaSite" id="MBELARI_LOCUS17671">
    <property type="protein sequence ID" value="MBELARI_LOCUS17671"/>
    <property type="gene ID" value="MBELARI_LOCUS17671"/>
</dbReference>
<keyword evidence="2" id="KW-0732">Signal</keyword>
<dbReference type="GO" id="GO:0005576">
    <property type="term" value="C:extracellular region"/>
    <property type="evidence" value="ECO:0007669"/>
    <property type="project" value="UniProtKB-SubCell"/>
</dbReference>
<sequence length="144" mass="16519">MFMSIIMITHDEQNESVLPINAETPLEELDRLIEKQVADESADNSEFQFSRYRRTLPEKTGRRYCGRALILKLIEVCNGCTGPISTNNNDNDNENDTGMTLRKKRDVHEHHHEHSRRTKRAGLAEKCCLKTCTIDTFKAHCAPC</sequence>
<dbReference type="PROSITE" id="PS00262">
    <property type="entry name" value="INSULIN"/>
    <property type="match status" value="1"/>
</dbReference>
<reference evidence="6" key="1">
    <citation type="submission" date="2024-02" db="UniProtKB">
        <authorList>
            <consortium name="WormBaseParasite"/>
        </authorList>
    </citation>
    <scope>IDENTIFICATION</scope>
</reference>
<dbReference type="SMART" id="SM00078">
    <property type="entry name" value="IlGF"/>
    <property type="match status" value="1"/>
</dbReference>
<dbReference type="Pfam" id="PF00049">
    <property type="entry name" value="Insulin"/>
    <property type="match status" value="1"/>
</dbReference>
<keyword evidence="5" id="KW-1185">Reference proteome</keyword>
<dbReference type="InterPro" id="IPR016179">
    <property type="entry name" value="Insulin-like"/>
</dbReference>
<evidence type="ECO:0000256" key="3">
    <source>
        <dbReference type="RuleBase" id="RU000406"/>
    </source>
</evidence>